<name>A0A2N0VGJ9_9BACT</name>
<comment type="caution">
    <text evidence="1">The sequence shown here is derived from an EMBL/GenBank/DDBJ whole genome shotgun (WGS) entry which is preliminary data.</text>
</comment>
<gene>
    <name evidence="1" type="ORF">CWD77_11730</name>
</gene>
<proteinExistence type="predicted"/>
<reference evidence="1 2" key="1">
    <citation type="submission" date="2017-11" db="EMBL/GenBank/DDBJ databases">
        <title>Rhodohalobacter 15182 sp. nov., isolated from a salt lake.</title>
        <authorList>
            <person name="Han S."/>
        </authorList>
    </citation>
    <scope>NUCLEOTIDE SEQUENCE [LARGE SCALE GENOMIC DNA]</scope>
    <source>
        <strain evidence="1 2">15182</strain>
    </source>
</reference>
<sequence>MNTRLLSIIQSERERRNAPAVLAMNKQTGRESPYEKTGFGKFWVVLRGMRNAFHLISYFNSLEAKQIIFPRKGHKYDEVENELTAAGLNSDQISKTSDHSPTFGARIVAFITVFRSFISGNAYFNGEHALKYFEILFVYTALCKWLQTKQQSSAWIIIGDLSPDLICLSAACKHSGHTVVYWQYSMLDFKHLPVEADVAVILNSAGIRLSKIHKDKRYYWRDIGEVKSVDTENIHRGPAGILLNVHAHEGAWNTIINIQKEIGLPCEVRFHPNSRLVIPELPEGISISDKSEPLESFAERISLAVCGNTQAQAKLIMMGVPVVQLKGLDQLYFDFHGYIQRDIVPGIKKPEHFEMSKIIEFYHSERYKTGLYNLIGPTNEDRVPGLEVFVNRLKNK</sequence>
<dbReference type="EMBL" id="PISP01000003">
    <property type="protein sequence ID" value="PKD43278.1"/>
    <property type="molecule type" value="Genomic_DNA"/>
</dbReference>
<dbReference type="AlphaFoldDB" id="A0A2N0VGJ9"/>
<evidence type="ECO:0000313" key="2">
    <source>
        <dbReference type="Proteomes" id="UP000233398"/>
    </source>
</evidence>
<dbReference type="Proteomes" id="UP000233398">
    <property type="component" value="Unassembled WGS sequence"/>
</dbReference>
<keyword evidence="2" id="KW-1185">Reference proteome</keyword>
<dbReference type="RefSeq" id="WP_101073752.1">
    <property type="nucleotide sequence ID" value="NZ_PISP01000003.1"/>
</dbReference>
<organism evidence="1 2">
    <name type="scientific">Rhodohalobacter barkolensis</name>
    <dbReference type="NCBI Taxonomy" id="2053187"/>
    <lineage>
        <taxon>Bacteria</taxon>
        <taxon>Pseudomonadati</taxon>
        <taxon>Balneolota</taxon>
        <taxon>Balneolia</taxon>
        <taxon>Balneolales</taxon>
        <taxon>Balneolaceae</taxon>
        <taxon>Rhodohalobacter</taxon>
    </lineage>
</organism>
<accession>A0A2N0VGJ9</accession>
<evidence type="ECO:0008006" key="3">
    <source>
        <dbReference type="Google" id="ProtNLM"/>
    </source>
</evidence>
<protein>
    <recommendedName>
        <fullName evidence="3">UDP-N-acetylglucosamine 2-epimerase domain-containing protein</fullName>
    </recommendedName>
</protein>
<evidence type="ECO:0000313" key="1">
    <source>
        <dbReference type="EMBL" id="PKD43278.1"/>
    </source>
</evidence>